<dbReference type="SMART" id="SM00903">
    <property type="entry name" value="Flavin_Reduct"/>
    <property type="match status" value="1"/>
</dbReference>
<dbReference type="SUPFAM" id="SSF50475">
    <property type="entry name" value="FMN-binding split barrel"/>
    <property type="match status" value="1"/>
</dbReference>
<dbReference type="Gene3D" id="2.30.110.10">
    <property type="entry name" value="Electron Transport, Fmn-binding Protein, Chain A"/>
    <property type="match status" value="1"/>
</dbReference>
<reference evidence="5 6" key="1">
    <citation type="submission" date="2024-11" db="EMBL/GenBank/DDBJ databases">
        <authorList>
            <person name="Heng Y.C."/>
            <person name="Lim A.C.H."/>
            <person name="Lee J.K.Y."/>
            <person name="Kittelmann S."/>
        </authorList>
    </citation>
    <scope>NUCLEOTIDE SEQUENCE [LARGE SCALE GENOMIC DNA]</scope>
    <source>
        <strain evidence="5 6">WILCCON 0114</strain>
    </source>
</reference>
<keyword evidence="6" id="KW-1185">Reference proteome</keyword>
<feature type="domain" description="Flavin reductase like" evidence="4">
    <location>
        <begin position="10"/>
        <end position="148"/>
    </location>
</feature>
<dbReference type="InterPro" id="IPR052174">
    <property type="entry name" value="Flavoredoxin"/>
</dbReference>
<dbReference type="PANTHER" id="PTHR43567:SF1">
    <property type="entry name" value="FLAVOREDOXIN"/>
    <property type="match status" value="1"/>
</dbReference>
<dbReference type="EMBL" id="JBJIAA010000017">
    <property type="protein sequence ID" value="MFL0252381.1"/>
    <property type="molecule type" value="Genomic_DNA"/>
</dbReference>
<evidence type="ECO:0000259" key="4">
    <source>
        <dbReference type="SMART" id="SM00903"/>
    </source>
</evidence>
<accession>A0ABW8TIJ8</accession>
<evidence type="ECO:0000256" key="3">
    <source>
        <dbReference type="ARBA" id="ARBA00038054"/>
    </source>
</evidence>
<sequence>MNKMKIGNKGYLYPLPTVLVGTTVNDKTNYLNVSFCSIVNRTPAMMSISLNKSHYTCDGIRQNNSFSINIPSVEMLEVTDYCGIVSGNTVDKSKLFNNFYGELKNAPMIEECPVNVECELIQELDLGGSNVIFIGKVIEVYTEEKYFTNDTLDLKKINPILLSIYEFNYYNVGKKIGKAWSVGAK</sequence>
<comment type="similarity">
    <text evidence="3">Belongs to the flavoredoxin family.</text>
</comment>
<keyword evidence="5" id="KW-0560">Oxidoreductase</keyword>
<dbReference type="PANTHER" id="PTHR43567">
    <property type="entry name" value="FLAVOREDOXIN-RELATED-RELATED"/>
    <property type="match status" value="1"/>
</dbReference>
<proteinExistence type="inferred from homology"/>
<comment type="cofactor">
    <cofactor evidence="1">
        <name>FMN</name>
        <dbReference type="ChEBI" id="CHEBI:58210"/>
    </cofactor>
</comment>
<organism evidence="5 6">
    <name type="scientific">Clostridium neuense</name>
    <dbReference type="NCBI Taxonomy" id="1728934"/>
    <lineage>
        <taxon>Bacteria</taxon>
        <taxon>Bacillati</taxon>
        <taxon>Bacillota</taxon>
        <taxon>Clostridia</taxon>
        <taxon>Eubacteriales</taxon>
        <taxon>Clostridiaceae</taxon>
        <taxon>Clostridium</taxon>
    </lineage>
</organism>
<evidence type="ECO:0000256" key="1">
    <source>
        <dbReference type="ARBA" id="ARBA00001917"/>
    </source>
</evidence>
<evidence type="ECO:0000256" key="2">
    <source>
        <dbReference type="ARBA" id="ARBA00022630"/>
    </source>
</evidence>
<dbReference type="InterPro" id="IPR012349">
    <property type="entry name" value="Split_barrel_FMN-bd"/>
</dbReference>
<keyword evidence="2" id="KW-0285">Flavoprotein</keyword>
<name>A0ABW8TIJ8_9CLOT</name>
<dbReference type="InterPro" id="IPR002563">
    <property type="entry name" value="Flavin_Rdtase-like_dom"/>
</dbReference>
<protein>
    <submittedName>
        <fullName evidence="5">Flavin reductase family protein</fullName>
        <ecNumber evidence="5">1.5.1.-</ecNumber>
    </submittedName>
</protein>
<comment type="caution">
    <text evidence="5">The sequence shown here is derived from an EMBL/GenBank/DDBJ whole genome shotgun (WGS) entry which is preliminary data.</text>
</comment>
<gene>
    <name evidence="5" type="ORF">ACJDT4_18385</name>
</gene>
<dbReference type="EC" id="1.5.1.-" evidence="5"/>
<dbReference type="GO" id="GO:0016491">
    <property type="term" value="F:oxidoreductase activity"/>
    <property type="evidence" value="ECO:0007669"/>
    <property type="project" value="UniProtKB-KW"/>
</dbReference>
<dbReference type="Pfam" id="PF01613">
    <property type="entry name" value="Flavin_Reduct"/>
    <property type="match status" value="1"/>
</dbReference>
<evidence type="ECO:0000313" key="6">
    <source>
        <dbReference type="Proteomes" id="UP001623592"/>
    </source>
</evidence>
<dbReference type="Proteomes" id="UP001623592">
    <property type="component" value="Unassembled WGS sequence"/>
</dbReference>
<evidence type="ECO:0000313" key="5">
    <source>
        <dbReference type="EMBL" id="MFL0252381.1"/>
    </source>
</evidence>
<dbReference type="RefSeq" id="WP_406789039.1">
    <property type="nucleotide sequence ID" value="NZ_JBJIAA010000017.1"/>
</dbReference>